<proteinExistence type="predicted"/>
<feature type="region of interest" description="Disordered" evidence="1">
    <location>
        <begin position="37"/>
        <end position="65"/>
    </location>
</feature>
<comment type="caution">
    <text evidence="2">The sequence shown here is derived from an EMBL/GenBank/DDBJ whole genome shotgun (WGS) entry which is preliminary data.</text>
</comment>
<sequence>MLMVMMGTDGEGEDGRMGGKNALHTLTCEAKALALSEHDKQQVSITQQHSGRLMAASNSNVTPSE</sequence>
<evidence type="ECO:0000256" key="1">
    <source>
        <dbReference type="SAM" id="MobiDB-lite"/>
    </source>
</evidence>
<name>A0A5B7HUY3_PORTR</name>
<dbReference type="EMBL" id="VSRR010036054">
    <property type="protein sequence ID" value="MPC73087.1"/>
    <property type="molecule type" value="Genomic_DNA"/>
</dbReference>
<keyword evidence="3" id="KW-1185">Reference proteome</keyword>
<reference evidence="2 3" key="1">
    <citation type="submission" date="2019-05" db="EMBL/GenBank/DDBJ databases">
        <title>Another draft genome of Portunus trituberculatus and its Hox gene families provides insights of decapod evolution.</title>
        <authorList>
            <person name="Jeong J.-H."/>
            <person name="Song I."/>
            <person name="Kim S."/>
            <person name="Choi T."/>
            <person name="Kim D."/>
            <person name="Ryu S."/>
            <person name="Kim W."/>
        </authorList>
    </citation>
    <scope>NUCLEOTIDE SEQUENCE [LARGE SCALE GENOMIC DNA]</scope>
    <source>
        <tissue evidence="2">Muscle</tissue>
    </source>
</reference>
<gene>
    <name evidence="2" type="ORF">E2C01_067405</name>
</gene>
<evidence type="ECO:0000313" key="2">
    <source>
        <dbReference type="EMBL" id="MPC73087.1"/>
    </source>
</evidence>
<dbReference type="Proteomes" id="UP000324222">
    <property type="component" value="Unassembled WGS sequence"/>
</dbReference>
<protein>
    <submittedName>
        <fullName evidence="2">Uncharacterized protein</fullName>
    </submittedName>
</protein>
<dbReference type="AlphaFoldDB" id="A0A5B7HUY3"/>
<feature type="compositionally biased region" description="Polar residues" evidence="1">
    <location>
        <begin position="42"/>
        <end position="65"/>
    </location>
</feature>
<evidence type="ECO:0000313" key="3">
    <source>
        <dbReference type="Proteomes" id="UP000324222"/>
    </source>
</evidence>
<accession>A0A5B7HUY3</accession>
<organism evidence="2 3">
    <name type="scientific">Portunus trituberculatus</name>
    <name type="common">Swimming crab</name>
    <name type="synonym">Neptunus trituberculatus</name>
    <dbReference type="NCBI Taxonomy" id="210409"/>
    <lineage>
        <taxon>Eukaryota</taxon>
        <taxon>Metazoa</taxon>
        <taxon>Ecdysozoa</taxon>
        <taxon>Arthropoda</taxon>
        <taxon>Crustacea</taxon>
        <taxon>Multicrustacea</taxon>
        <taxon>Malacostraca</taxon>
        <taxon>Eumalacostraca</taxon>
        <taxon>Eucarida</taxon>
        <taxon>Decapoda</taxon>
        <taxon>Pleocyemata</taxon>
        <taxon>Brachyura</taxon>
        <taxon>Eubrachyura</taxon>
        <taxon>Portunoidea</taxon>
        <taxon>Portunidae</taxon>
        <taxon>Portuninae</taxon>
        <taxon>Portunus</taxon>
    </lineage>
</organism>